<dbReference type="NCBIfam" id="TIGR04294">
    <property type="entry name" value="pre_pil_HX9DG"/>
    <property type="match status" value="1"/>
</dbReference>
<reference evidence="3 4" key="1">
    <citation type="submission" date="2019-02" db="EMBL/GenBank/DDBJ databases">
        <title>Deep-cultivation of Planctomycetes and their phenomic and genomic characterization uncovers novel biology.</title>
        <authorList>
            <person name="Wiegand S."/>
            <person name="Jogler M."/>
            <person name="Boedeker C."/>
            <person name="Pinto D."/>
            <person name="Vollmers J."/>
            <person name="Rivas-Marin E."/>
            <person name="Kohn T."/>
            <person name="Peeters S.H."/>
            <person name="Heuer A."/>
            <person name="Rast P."/>
            <person name="Oberbeckmann S."/>
            <person name="Bunk B."/>
            <person name="Jeske O."/>
            <person name="Meyerdierks A."/>
            <person name="Storesund J.E."/>
            <person name="Kallscheuer N."/>
            <person name="Luecker S."/>
            <person name="Lage O.M."/>
            <person name="Pohl T."/>
            <person name="Merkel B.J."/>
            <person name="Hornburger P."/>
            <person name="Mueller R.-W."/>
            <person name="Bruemmer F."/>
            <person name="Labrenz M."/>
            <person name="Spormann A.M."/>
            <person name="Op den Camp H."/>
            <person name="Overmann J."/>
            <person name="Amann R."/>
            <person name="Jetten M.S.M."/>
            <person name="Mascher T."/>
            <person name="Medema M.H."/>
            <person name="Devos D.P."/>
            <person name="Kaster A.-K."/>
            <person name="Ovreas L."/>
            <person name="Rohde M."/>
            <person name="Galperin M.Y."/>
            <person name="Jogler C."/>
        </authorList>
    </citation>
    <scope>NUCLEOTIDE SEQUENCE [LARGE SCALE GENOMIC DNA]</scope>
    <source>
        <strain evidence="3 4">Q31a</strain>
    </source>
</reference>
<name>A0A518G2S4_9BACT</name>
<dbReference type="RefSeq" id="WP_197356246.1">
    <property type="nucleotide sequence ID" value="NZ_CP036298.1"/>
</dbReference>
<keyword evidence="1" id="KW-0812">Transmembrane</keyword>
<dbReference type="EMBL" id="CP036298">
    <property type="protein sequence ID" value="QDV22894.1"/>
    <property type="molecule type" value="Genomic_DNA"/>
</dbReference>
<evidence type="ECO:0000256" key="1">
    <source>
        <dbReference type="SAM" id="Phobius"/>
    </source>
</evidence>
<keyword evidence="1" id="KW-0472">Membrane</keyword>
<evidence type="ECO:0000313" key="3">
    <source>
        <dbReference type="EMBL" id="QDV22894.1"/>
    </source>
</evidence>
<proteinExistence type="predicted"/>
<dbReference type="Pfam" id="PF07596">
    <property type="entry name" value="SBP_bac_10"/>
    <property type="match status" value="1"/>
</dbReference>
<dbReference type="SUPFAM" id="SSF54523">
    <property type="entry name" value="Pili subunits"/>
    <property type="match status" value="1"/>
</dbReference>
<dbReference type="KEGG" id="ahel:Q31a_11870"/>
<sequence>MVHHPNRTQARQALTLIETVASISIIGILAAILIPAVQAVRESARKAHCQDNLKQIALATHAFHNANNALPSFYNGTSLPFPLQEWDLFHTHSWRATLLPHLEQTALRESIAWDSLATSLENEPVATTVVPPYVCPSGTSPTTNMGWVIRYGSMSVPEPNRTEADICQVVRSDYDAMAGILVIPDTSPSGVNPYSTKFVRWGVWGWPDFDNNAISGGKLLRYRPGKFRDISDGLSNTIMLVERGGRPIHLVDGRPKATPDNPDAVYLGQTGWSASNTFVWAINGHNVGINQDNATGIYSSHAGGAYIALADGSVSFLTESTDFHTLARMFGRSDGDR</sequence>
<dbReference type="Proteomes" id="UP000318017">
    <property type="component" value="Chromosome"/>
</dbReference>
<dbReference type="InterPro" id="IPR027558">
    <property type="entry name" value="Pre_pil_HX9DG_C"/>
</dbReference>
<evidence type="ECO:0000313" key="4">
    <source>
        <dbReference type="Proteomes" id="UP000318017"/>
    </source>
</evidence>
<evidence type="ECO:0000259" key="2">
    <source>
        <dbReference type="Pfam" id="PF07596"/>
    </source>
</evidence>
<dbReference type="InterPro" id="IPR045584">
    <property type="entry name" value="Pilin-like"/>
</dbReference>
<organism evidence="3 4">
    <name type="scientific">Aureliella helgolandensis</name>
    <dbReference type="NCBI Taxonomy" id="2527968"/>
    <lineage>
        <taxon>Bacteria</taxon>
        <taxon>Pseudomonadati</taxon>
        <taxon>Planctomycetota</taxon>
        <taxon>Planctomycetia</taxon>
        <taxon>Pirellulales</taxon>
        <taxon>Pirellulaceae</taxon>
        <taxon>Aureliella</taxon>
    </lineage>
</organism>
<dbReference type="InterPro" id="IPR011453">
    <property type="entry name" value="DUF1559"/>
</dbReference>
<feature type="transmembrane region" description="Helical" evidence="1">
    <location>
        <begin position="12"/>
        <end position="37"/>
    </location>
</feature>
<gene>
    <name evidence="3" type="ORF">Q31a_11870</name>
</gene>
<dbReference type="PANTHER" id="PTHR30093:SF2">
    <property type="entry name" value="TYPE II SECRETION SYSTEM PROTEIN H"/>
    <property type="match status" value="1"/>
</dbReference>
<keyword evidence="4" id="KW-1185">Reference proteome</keyword>
<dbReference type="Gene3D" id="3.30.700.10">
    <property type="entry name" value="Glycoprotein, Type 4 Pilin"/>
    <property type="match status" value="1"/>
</dbReference>
<keyword evidence="1" id="KW-1133">Transmembrane helix</keyword>
<dbReference type="PANTHER" id="PTHR30093">
    <property type="entry name" value="GENERAL SECRETION PATHWAY PROTEIN G"/>
    <property type="match status" value="1"/>
</dbReference>
<accession>A0A518G2S4</accession>
<dbReference type="AlphaFoldDB" id="A0A518G2S4"/>
<protein>
    <recommendedName>
        <fullName evidence="2">DUF1559 domain-containing protein</fullName>
    </recommendedName>
</protein>
<feature type="domain" description="DUF1559" evidence="2">
    <location>
        <begin position="38"/>
        <end position="323"/>
    </location>
</feature>